<dbReference type="AlphaFoldDB" id="A0A397EN87"/>
<dbReference type="Proteomes" id="UP000266196">
    <property type="component" value="Unassembled WGS sequence"/>
</dbReference>
<comment type="caution">
    <text evidence="2">The sequence shown here is derived from an EMBL/GenBank/DDBJ whole genome shotgun (WGS) entry which is preliminary data.</text>
</comment>
<evidence type="ECO:0000256" key="1">
    <source>
        <dbReference type="SAM" id="MobiDB-lite"/>
    </source>
</evidence>
<evidence type="ECO:0000313" key="3">
    <source>
        <dbReference type="Proteomes" id="UP000266196"/>
    </source>
</evidence>
<reference evidence="2 3" key="1">
    <citation type="submission" date="2018-08" db="EMBL/GenBank/DDBJ databases">
        <title>Aphanomyces genome sequencing and annotation.</title>
        <authorList>
            <person name="Minardi D."/>
            <person name="Oidtmann B."/>
            <person name="Van Der Giezen M."/>
            <person name="Studholme D.J."/>
        </authorList>
    </citation>
    <scope>NUCLEOTIDE SEQUENCE [LARGE SCALE GENOMIC DNA]</scope>
    <source>
        <strain evidence="2 3">197901</strain>
    </source>
</reference>
<dbReference type="EMBL" id="QUTE01016208">
    <property type="protein sequence ID" value="RHY97751.1"/>
    <property type="molecule type" value="Genomic_DNA"/>
</dbReference>
<gene>
    <name evidence="2" type="ORF">DYB31_015395</name>
</gene>
<accession>A0A397EN87</accession>
<sequence>MIAVTTDRITTTAATRTTRSLAVVVVAVVEAVVEAAAVPGLLRVKMTAAAAPHSPANTNDRSQVQTRNAGWGPPPPLTRNGGWDMPIIVHDAVVLEDATSAASPEAGTVPSTSAVSPEAGAVPATSAA</sequence>
<evidence type="ECO:0000313" key="2">
    <source>
        <dbReference type="EMBL" id="RHY97751.1"/>
    </source>
</evidence>
<proteinExistence type="predicted"/>
<feature type="compositionally biased region" description="Polar residues" evidence="1">
    <location>
        <begin position="55"/>
        <end position="68"/>
    </location>
</feature>
<dbReference type="VEuPathDB" id="FungiDB:H257_19228"/>
<feature type="region of interest" description="Disordered" evidence="1">
    <location>
        <begin position="99"/>
        <end position="128"/>
    </location>
</feature>
<feature type="region of interest" description="Disordered" evidence="1">
    <location>
        <begin position="49"/>
        <end position="83"/>
    </location>
</feature>
<protein>
    <submittedName>
        <fullName evidence="2">Uncharacterized protein</fullName>
    </submittedName>
</protein>
<name>A0A397EN87_APHAT</name>
<organism evidence="2 3">
    <name type="scientific">Aphanomyces astaci</name>
    <name type="common">Crayfish plague agent</name>
    <dbReference type="NCBI Taxonomy" id="112090"/>
    <lineage>
        <taxon>Eukaryota</taxon>
        <taxon>Sar</taxon>
        <taxon>Stramenopiles</taxon>
        <taxon>Oomycota</taxon>
        <taxon>Saprolegniomycetes</taxon>
        <taxon>Saprolegniales</taxon>
        <taxon>Verrucalvaceae</taxon>
        <taxon>Aphanomyces</taxon>
    </lineage>
</organism>